<proteinExistence type="inferred from homology"/>
<keyword evidence="2" id="KW-0488">Methylation</keyword>
<dbReference type="Pfam" id="PF00672">
    <property type="entry name" value="HAMP"/>
    <property type="match status" value="1"/>
</dbReference>
<dbReference type="GO" id="GO:0007165">
    <property type="term" value="P:signal transduction"/>
    <property type="evidence" value="ECO:0007669"/>
    <property type="project" value="UniProtKB-KW"/>
</dbReference>
<dbReference type="InterPro" id="IPR051310">
    <property type="entry name" value="MCP_chemotaxis"/>
</dbReference>
<evidence type="ECO:0000256" key="4">
    <source>
        <dbReference type="PROSITE-ProRule" id="PRU00284"/>
    </source>
</evidence>
<feature type="domain" description="HAMP" evidence="9">
    <location>
        <begin position="208"/>
        <end position="260"/>
    </location>
</feature>
<feature type="signal peptide" evidence="7">
    <location>
        <begin position="1"/>
        <end position="25"/>
    </location>
</feature>
<dbReference type="InterPro" id="IPR024478">
    <property type="entry name" value="HlyB_4HB_MCP"/>
</dbReference>
<evidence type="ECO:0000259" key="9">
    <source>
        <dbReference type="PROSITE" id="PS50885"/>
    </source>
</evidence>
<organism evidence="10 11">
    <name type="scientific">Rubrivivax gelatinosus</name>
    <name type="common">Rhodocyclus gelatinosus</name>
    <name type="synonym">Rhodopseudomonas gelatinosa</name>
    <dbReference type="NCBI Taxonomy" id="28068"/>
    <lineage>
        <taxon>Bacteria</taxon>
        <taxon>Pseudomonadati</taxon>
        <taxon>Pseudomonadota</taxon>
        <taxon>Betaproteobacteria</taxon>
        <taxon>Burkholderiales</taxon>
        <taxon>Sphaerotilaceae</taxon>
        <taxon>Rubrivivax</taxon>
    </lineage>
</organism>
<feature type="domain" description="Methyl-accepting transducer" evidence="8">
    <location>
        <begin position="265"/>
        <end position="494"/>
    </location>
</feature>
<evidence type="ECO:0000256" key="1">
    <source>
        <dbReference type="ARBA" id="ARBA00004370"/>
    </source>
</evidence>
<keyword evidence="6" id="KW-1133">Transmembrane helix</keyword>
<dbReference type="Pfam" id="PF12729">
    <property type="entry name" value="4HB_MCP_1"/>
    <property type="match status" value="1"/>
</dbReference>
<dbReference type="RefSeq" id="WP_132646566.1">
    <property type="nucleotide sequence ID" value="NZ_CP181386.1"/>
</dbReference>
<dbReference type="CDD" id="cd11386">
    <property type="entry name" value="MCP_signal"/>
    <property type="match status" value="1"/>
</dbReference>
<feature type="region of interest" description="Disordered" evidence="5">
    <location>
        <begin position="517"/>
        <end position="546"/>
    </location>
</feature>
<keyword evidence="4" id="KW-0807">Transducer</keyword>
<evidence type="ECO:0000256" key="3">
    <source>
        <dbReference type="ARBA" id="ARBA00029447"/>
    </source>
</evidence>
<evidence type="ECO:0000256" key="6">
    <source>
        <dbReference type="SAM" id="Phobius"/>
    </source>
</evidence>
<feature type="transmembrane region" description="Helical" evidence="6">
    <location>
        <begin position="186"/>
        <end position="206"/>
    </location>
</feature>
<dbReference type="FunFam" id="1.10.287.950:FF:000001">
    <property type="entry name" value="Methyl-accepting chemotaxis sensory transducer"/>
    <property type="match status" value="1"/>
</dbReference>
<dbReference type="InterPro" id="IPR004089">
    <property type="entry name" value="MCPsignal_dom"/>
</dbReference>
<keyword evidence="6" id="KW-0812">Transmembrane</keyword>
<dbReference type="InterPro" id="IPR003660">
    <property type="entry name" value="HAMP_dom"/>
</dbReference>
<reference evidence="10 11" key="1">
    <citation type="submission" date="2019-03" db="EMBL/GenBank/DDBJ databases">
        <title>Genomic Encyclopedia of Type Strains, Phase IV (KMG-IV): sequencing the most valuable type-strain genomes for metagenomic binning, comparative biology and taxonomic classification.</title>
        <authorList>
            <person name="Goeker M."/>
        </authorList>
    </citation>
    <scope>NUCLEOTIDE SEQUENCE [LARGE SCALE GENOMIC DNA]</scope>
    <source>
        <strain evidence="10 11">DSM 1709</strain>
    </source>
</reference>
<dbReference type="PROSITE" id="PS50111">
    <property type="entry name" value="CHEMOTAXIS_TRANSDUC_2"/>
    <property type="match status" value="1"/>
</dbReference>
<dbReference type="CDD" id="cd19411">
    <property type="entry name" value="MCP2201-like_sensor"/>
    <property type="match status" value="1"/>
</dbReference>
<feature type="chain" id="PRO_5020398135" evidence="7">
    <location>
        <begin position="26"/>
        <end position="546"/>
    </location>
</feature>
<keyword evidence="7" id="KW-0732">Signal</keyword>
<evidence type="ECO:0000259" key="8">
    <source>
        <dbReference type="PROSITE" id="PS50111"/>
    </source>
</evidence>
<dbReference type="OrthoDB" id="5441488at2"/>
<evidence type="ECO:0000256" key="7">
    <source>
        <dbReference type="SAM" id="SignalP"/>
    </source>
</evidence>
<dbReference type="EMBL" id="SLXD01000005">
    <property type="protein sequence ID" value="TCP02959.1"/>
    <property type="molecule type" value="Genomic_DNA"/>
</dbReference>
<evidence type="ECO:0000313" key="11">
    <source>
        <dbReference type="Proteomes" id="UP000295106"/>
    </source>
</evidence>
<dbReference type="GO" id="GO:0004888">
    <property type="term" value="F:transmembrane signaling receptor activity"/>
    <property type="evidence" value="ECO:0007669"/>
    <property type="project" value="TreeGrafter"/>
</dbReference>
<evidence type="ECO:0000256" key="5">
    <source>
        <dbReference type="SAM" id="MobiDB-lite"/>
    </source>
</evidence>
<dbReference type="GeneID" id="99684608"/>
<comment type="caution">
    <text evidence="10">The sequence shown here is derived from an EMBL/GenBank/DDBJ whole genome shotgun (WGS) entry which is preliminary data.</text>
</comment>
<comment type="similarity">
    <text evidence="3">Belongs to the methyl-accepting chemotaxis (MCP) protein family.</text>
</comment>
<dbReference type="GO" id="GO:0006935">
    <property type="term" value="P:chemotaxis"/>
    <property type="evidence" value="ECO:0007669"/>
    <property type="project" value="TreeGrafter"/>
</dbReference>
<evidence type="ECO:0000313" key="10">
    <source>
        <dbReference type="EMBL" id="TCP02959.1"/>
    </source>
</evidence>
<dbReference type="SMART" id="SM00304">
    <property type="entry name" value="HAMP"/>
    <property type="match status" value="1"/>
</dbReference>
<dbReference type="PANTHER" id="PTHR43531">
    <property type="entry name" value="PROTEIN ICFG"/>
    <property type="match status" value="1"/>
</dbReference>
<gene>
    <name evidence="10" type="ORF">EV684_105125</name>
</gene>
<dbReference type="CDD" id="cd06225">
    <property type="entry name" value="HAMP"/>
    <property type="match status" value="1"/>
</dbReference>
<dbReference type="SUPFAM" id="SSF58104">
    <property type="entry name" value="Methyl-accepting chemotaxis protein (MCP) signaling domain"/>
    <property type="match status" value="1"/>
</dbReference>
<dbReference type="Pfam" id="PF00015">
    <property type="entry name" value="MCPsignal"/>
    <property type="match status" value="1"/>
</dbReference>
<dbReference type="PANTHER" id="PTHR43531:SF14">
    <property type="entry name" value="METHYL-ACCEPTING CHEMOTAXIS PROTEIN I-RELATED"/>
    <property type="match status" value="1"/>
</dbReference>
<dbReference type="PROSITE" id="PS50885">
    <property type="entry name" value="HAMP"/>
    <property type="match status" value="1"/>
</dbReference>
<dbReference type="AlphaFoldDB" id="A0A4R2M6Q6"/>
<protein>
    <submittedName>
        <fullName evidence="10">Methyl-accepting chemotaxis protein</fullName>
    </submittedName>
</protein>
<keyword evidence="6" id="KW-0472">Membrane</keyword>
<comment type="subcellular location">
    <subcellularLocation>
        <location evidence="1">Membrane</location>
    </subcellularLocation>
</comment>
<dbReference type="SMART" id="SM00283">
    <property type="entry name" value="MA"/>
    <property type="match status" value="1"/>
</dbReference>
<name>A0A4R2M6Q6_RUBGE</name>
<evidence type="ECO:0000256" key="2">
    <source>
        <dbReference type="ARBA" id="ARBA00022481"/>
    </source>
</evidence>
<dbReference type="GO" id="GO:0005886">
    <property type="term" value="C:plasma membrane"/>
    <property type="evidence" value="ECO:0007669"/>
    <property type="project" value="TreeGrafter"/>
</dbReference>
<dbReference type="Gene3D" id="1.10.287.950">
    <property type="entry name" value="Methyl-accepting chemotaxis protein"/>
    <property type="match status" value="1"/>
</dbReference>
<sequence>MTRLRIALRLALAFALVLAITVAIAAVAVWQLQVQRDATASMVEREMQRNELTQQWASLLRINLFQVSSALKTSDAAYAARLQSDALEGSRTAVPLREKVVQLTDDGEGKALIAAINDVRQKYLDVRTDLFKRKEAGGEVSAAVDQELQPLAEAYLARLQEVVDHSHQVLDRKIEALDAGTRLSQWAMAAGALVAVALGAVFALLVSRSITRPISRAVSAAEAIGGGDLCTAIDSRGSDESARLMQALAGMQASLARTVAEVRQSADSVATASQQIAHGNADLSARTEQQASALQQTAASMEQLNATVRQNADNAVQANQLAAAASSVASDGGRMVGEVVQTMNGISDSSRRIADIIGTIDGIAFQTNILALNAAVEAARAGEQGRGFAVVAGEVRTLAQRSAEAAREIKALIGTSVERVEAGNALVHQAGTRMNDVLASIRRVADIVGEISSASAEQRDGVGQVGDAVAQMDQATQQNAALVEESAAAAESLRTQARQLVDAVAVFRLSPQADSRPVAAAPASAARPAPSRAAAPAKAAADWASF</sequence>
<dbReference type="InterPro" id="IPR047347">
    <property type="entry name" value="YvaQ-like_sensor"/>
</dbReference>
<accession>A0A4R2M6Q6</accession>
<dbReference type="Proteomes" id="UP000295106">
    <property type="component" value="Unassembled WGS sequence"/>
</dbReference>